<proteinExistence type="predicted"/>
<feature type="region of interest" description="Disordered" evidence="1">
    <location>
        <begin position="1"/>
        <end position="20"/>
    </location>
</feature>
<dbReference type="Proteomes" id="UP001596512">
    <property type="component" value="Unassembled WGS sequence"/>
</dbReference>
<feature type="compositionally biased region" description="Low complexity" evidence="1">
    <location>
        <begin position="44"/>
        <end position="61"/>
    </location>
</feature>
<name>A0ABW2TQS1_9PSEU</name>
<dbReference type="EMBL" id="JBHTEY010000004">
    <property type="protein sequence ID" value="MFC7616044.1"/>
    <property type="molecule type" value="Genomic_DNA"/>
</dbReference>
<organism evidence="2 3">
    <name type="scientific">Actinokineospora soli</name>
    <dbReference type="NCBI Taxonomy" id="1048753"/>
    <lineage>
        <taxon>Bacteria</taxon>
        <taxon>Bacillati</taxon>
        <taxon>Actinomycetota</taxon>
        <taxon>Actinomycetes</taxon>
        <taxon>Pseudonocardiales</taxon>
        <taxon>Pseudonocardiaceae</taxon>
        <taxon>Actinokineospora</taxon>
    </lineage>
</organism>
<evidence type="ECO:0000313" key="3">
    <source>
        <dbReference type="Proteomes" id="UP001596512"/>
    </source>
</evidence>
<reference evidence="3" key="1">
    <citation type="journal article" date="2019" name="Int. J. Syst. Evol. Microbiol.">
        <title>The Global Catalogue of Microorganisms (GCM) 10K type strain sequencing project: providing services to taxonomists for standard genome sequencing and annotation.</title>
        <authorList>
            <consortium name="The Broad Institute Genomics Platform"/>
            <consortium name="The Broad Institute Genome Sequencing Center for Infectious Disease"/>
            <person name="Wu L."/>
            <person name="Ma J."/>
        </authorList>
    </citation>
    <scope>NUCLEOTIDE SEQUENCE [LARGE SCALE GENOMIC DNA]</scope>
    <source>
        <strain evidence="3">JCM 17695</strain>
    </source>
</reference>
<accession>A0ABW2TQS1</accession>
<feature type="compositionally biased region" description="Polar residues" evidence="1">
    <location>
        <begin position="1"/>
        <end position="12"/>
    </location>
</feature>
<feature type="region of interest" description="Disordered" evidence="1">
    <location>
        <begin position="34"/>
        <end position="75"/>
    </location>
</feature>
<evidence type="ECO:0000256" key="1">
    <source>
        <dbReference type="SAM" id="MobiDB-lite"/>
    </source>
</evidence>
<keyword evidence="3" id="KW-1185">Reference proteome</keyword>
<sequence length="75" mass="7716">MSNPGSHGSTRWSAPSAPTAAATCSRVAHLRVRPGPPRAFTAHGPFPGSASSSSPATAGTFHGWSPSSRRCTRRS</sequence>
<evidence type="ECO:0000313" key="2">
    <source>
        <dbReference type="EMBL" id="MFC7616044.1"/>
    </source>
</evidence>
<gene>
    <name evidence="2" type="ORF">ACFQV2_23785</name>
</gene>
<protein>
    <submittedName>
        <fullName evidence="2">Uncharacterized protein</fullName>
    </submittedName>
</protein>
<comment type="caution">
    <text evidence="2">The sequence shown here is derived from an EMBL/GenBank/DDBJ whole genome shotgun (WGS) entry which is preliminary data.</text>
</comment>